<dbReference type="InterPro" id="IPR033118">
    <property type="entry name" value="EXPERA"/>
</dbReference>
<evidence type="ECO:0000256" key="6">
    <source>
        <dbReference type="ARBA" id="ARBA00022989"/>
    </source>
</evidence>
<gene>
    <name evidence="14" type="ORF">PACLA_8A057391</name>
</gene>
<evidence type="ECO:0000256" key="4">
    <source>
        <dbReference type="ARBA" id="ARBA00022692"/>
    </source>
</evidence>
<protein>
    <submittedName>
        <fullName evidence="14">3-Beta-hydroxysteroid-delta(8), delta(7)-isomerase</fullName>
    </submittedName>
</protein>
<dbReference type="PANTHER" id="PTHR14207:SF0">
    <property type="entry name" value="3-BETA-HYDROXYSTEROID-DELTA(8),DELTA(7)-ISOMERASE"/>
    <property type="match status" value="1"/>
</dbReference>
<keyword evidence="4" id="KW-0812">Transmembrane</keyword>
<name>A0A7D9DLC1_PARCT</name>
<organism evidence="14 15">
    <name type="scientific">Paramuricea clavata</name>
    <name type="common">Red gorgonian</name>
    <name type="synonym">Violescent sea-whip</name>
    <dbReference type="NCBI Taxonomy" id="317549"/>
    <lineage>
        <taxon>Eukaryota</taxon>
        <taxon>Metazoa</taxon>
        <taxon>Cnidaria</taxon>
        <taxon>Anthozoa</taxon>
        <taxon>Octocorallia</taxon>
        <taxon>Malacalcyonacea</taxon>
        <taxon>Plexauridae</taxon>
        <taxon>Paramuricea</taxon>
    </lineage>
</organism>
<dbReference type="GO" id="GO:0006695">
    <property type="term" value="P:cholesterol biosynthetic process"/>
    <property type="evidence" value="ECO:0007669"/>
    <property type="project" value="TreeGrafter"/>
</dbReference>
<keyword evidence="5" id="KW-0752">Steroid biosynthesis</keyword>
<keyword evidence="8" id="KW-0443">Lipid metabolism</keyword>
<evidence type="ECO:0000256" key="5">
    <source>
        <dbReference type="ARBA" id="ARBA00022955"/>
    </source>
</evidence>
<comment type="similarity">
    <text evidence="2">Belongs to the EBP family.</text>
</comment>
<reference evidence="14" key="1">
    <citation type="submission" date="2020-04" db="EMBL/GenBank/DDBJ databases">
        <authorList>
            <person name="Alioto T."/>
            <person name="Alioto T."/>
            <person name="Gomez Garrido J."/>
        </authorList>
    </citation>
    <scope>NUCLEOTIDE SEQUENCE</scope>
    <source>
        <strain evidence="14">A484AB</strain>
    </source>
</reference>
<evidence type="ECO:0000256" key="12">
    <source>
        <dbReference type="ARBA" id="ARBA00023235"/>
    </source>
</evidence>
<keyword evidence="12" id="KW-0413">Isomerase</keyword>
<evidence type="ECO:0000256" key="7">
    <source>
        <dbReference type="ARBA" id="ARBA00023011"/>
    </source>
</evidence>
<evidence type="ECO:0000256" key="10">
    <source>
        <dbReference type="ARBA" id="ARBA00023166"/>
    </source>
</evidence>
<dbReference type="GO" id="GO:0047750">
    <property type="term" value="F:cholestenol delta-isomerase activity"/>
    <property type="evidence" value="ECO:0007669"/>
    <property type="project" value="InterPro"/>
</dbReference>
<evidence type="ECO:0000313" key="14">
    <source>
        <dbReference type="EMBL" id="CAB3988390.1"/>
    </source>
</evidence>
<keyword evidence="15" id="KW-1185">Reference proteome</keyword>
<feature type="domain" description="EXPERA" evidence="13">
    <location>
        <begin position="32"/>
        <end position="179"/>
    </location>
</feature>
<keyword evidence="10" id="KW-1207">Sterol metabolism</keyword>
<keyword evidence="11" id="KW-0753">Steroid metabolism</keyword>
<keyword evidence="9" id="KW-0472">Membrane</keyword>
<proteinExistence type="inferred from homology"/>
<dbReference type="GO" id="GO:0004769">
    <property type="term" value="F:steroid Delta-isomerase activity"/>
    <property type="evidence" value="ECO:0007669"/>
    <property type="project" value="TreeGrafter"/>
</dbReference>
<comment type="caution">
    <text evidence="14">The sequence shown here is derived from an EMBL/GenBank/DDBJ whole genome shotgun (WGS) entry which is preliminary data.</text>
</comment>
<keyword evidence="3" id="KW-0444">Lipid biosynthesis</keyword>
<dbReference type="GO" id="GO:0000247">
    <property type="term" value="F:C-8 sterol isomerase activity"/>
    <property type="evidence" value="ECO:0007669"/>
    <property type="project" value="TreeGrafter"/>
</dbReference>
<dbReference type="Proteomes" id="UP001152795">
    <property type="component" value="Unassembled WGS sequence"/>
</dbReference>
<evidence type="ECO:0000256" key="8">
    <source>
        <dbReference type="ARBA" id="ARBA00023098"/>
    </source>
</evidence>
<comment type="subcellular location">
    <subcellularLocation>
        <location evidence="1">Membrane</location>
        <topology evidence="1">Multi-pass membrane protein</topology>
    </subcellularLocation>
</comment>
<dbReference type="AlphaFoldDB" id="A0A7D9DLC1"/>
<accession>A0A7D9DLC1</accession>
<keyword evidence="6" id="KW-1133">Transmembrane helix</keyword>
<evidence type="ECO:0000256" key="9">
    <source>
        <dbReference type="ARBA" id="ARBA00023136"/>
    </source>
</evidence>
<keyword evidence="7" id="KW-0756">Sterol biosynthesis</keyword>
<dbReference type="GO" id="GO:0005783">
    <property type="term" value="C:endoplasmic reticulum"/>
    <property type="evidence" value="ECO:0007669"/>
    <property type="project" value="TreeGrafter"/>
</dbReference>
<evidence type="ECO:0000313" key="15">
    <source>
        <dbReference type="Proteomes" id="UP001152795"/>
    </source>
</evidence>
<evidence type="ECO:0000256" key="1">
    <source>
        <dbReference type="ARBA" id="ARBA00004141"/>
    </source>
</evidence>
<evidence type="ECO:0000256" key="2">
    <source>
        <dbReference type="ARBA" id="ARBA00008337"/>
    </source>
</evidence>
<dbReference type="EMBL" id="CACRXK020001316">
    <property type="protein sequence ID" value="CAB3988390.1"/>
    <property type="molecule type" value="Genomic_DNA"/>
</dbReference>
<dbReference type="OrthoDB" id="58557at2759"/>
<sequence length="197" mass="22771">MSFSLDLDALITLMPICLLLFCFTCIGLPRGPEKFTAIWALFSGCIIHIWIEGVVCLTRRGPQWMTIKFDDFDTRYRDHEPNAMAMVWLELFFQGPLSVLWYHAIVNELWYKPFVAILVCTSEVYGTTVFVLAEAMDGFKHIIMDSWPPSFTSTNDILNFWIIFVFASTVYIAWPTIVIIRYISEFAPSKDVEKKKA</sequence>
<dbReference type="InterPro" id="IPR007905">
    <property type="entry name" value="EBP"/>
</dbReference>
<dbReference type="Pfam" id="PF05241">
    <property type="entry name" value="EBP"/>
    <property type="match status" value="1"/>
</dbReference>
<dbReference type="PROSITE" id="PS51751">
    <property type="entry name" value="EXPERA"/>
    <property type="match status" value="1"/>
</dbReference>
<evidence type="ECO:0000256" key="11">
    <source>
        <dbReference type="ARBA" id="ARBA00023221"/>
    </source>
</evidence>
<evidence type="ECO:0000256" key="3">
    <source>
        <dbReference type="ARBA" id="ARBA00022516"/>
    </source>
</evidence>
<dbReference type="PANTHER" id="PTHR14207">
    <property type="entry name" value="STEROL ISOMERASE"/>
    <property type="match status" value="1"/>
</dbReference>
<evidence type="ECO:0000259" key="13">
    <source>
        <dbReference type="PROSITE" id="PS51751"/>
    </source>
</evidence>
<dbReference type="GO" id="GO:0016020">
    <property type="term" value="C:membrane"/>
    <property type="evidence" value="ECO:0007669"/>
    <property type="project" value="UniProtKB-SubCell"/>
</dbReference>